<accession>A0A6A3PBS4</accession>
<dbReference type="InterPro" id="IPR054463">
    <property type="entry name" value="PexRD54_WY"/>
</dbReference>
<dbReference type="EMBL" id="QXFV01000103">
    <property type="protein sequence ID" value="KAE9049900.1"/>
    <property type="molecule type" value="Genomic_DNA"/>
</dbReference>
<comment type="caution">
    <text evidence="9">The sequence shown here is derived from an EMBL/GenBank/DDBJ whole genome shotgun (WGS) entry which is preliminary data.</text>
</comment>
<evidence type="ECO:0000256" key="3">
    <source>
        <dbReference type="ARBA" id="ARBA00010400"/>
    </source>
</evidence>
<comment type="similarity">
    <text evidence="3">Belongs to the RxLR effector family.</text>
</comment>
<keyword evidence="5 7" id="KW-0732">Signal</keyword>
<evidence type="ECO:0000259" key="8">
    <source>
        <dbReference type="Pfam" id="PF22748"/>
    </source>
</evidence>
<sequence length="569" mass="64500">MRLHPLTLLASVALVAITVVEAETVPTKRLLRTYKVSTDNEERTITTSGVETLANTLKSTTTVDDELKAWVTKGESADDAFKLLTLDKAADDLLSNPKLESWISHLKLFNEQNPSKQTTLIATLTAHYGDEGLAKIIEQGKRVEGTEAIANRIQAEQFQAWLTGEKSAGDVFKLLKLDKAEKGLLGNPVLESWISYMKLFNRQNPKKQTSLFSTLAANYDDYKLATIFGLAERVESTALMAKRLEIELVNRWVETTARTPDDIFKLLKLDKANTDLFKMPEVNAWMKYKDAYNKKNPSAKVTFFSSLKETYNDEQLVGMLIAAKNVPSTKTIAKRVQSELTQRWLTNGKQPEDIFKLLKLNNAEEKDVLLQNPLFIAWVKYVDDFNLKHPKHEDLAISTMMESFSSVSLANMMLAASKSPNTESIAKRLDTELVEKWFQNGNTPGIVFTLLKLKQEEEKVLDSPLLATWLKFVDYFNKKNPDAEISAISVLKTGLKDDVLANMLLVAHKNESTRKMALGLLEDLVAHWMTKARAPEKVAVWLRLDETPEKDVVDLFREYYKLYKQHFAK</sequence>
<feature type="chain" id="PRO_5025690456" description="RxLR effector PexRD54 WY domain-containing protein" evidence="7">
    <location>
        <begin position="23"/>
        <end position="569"/>
    </location>
</feature>
<evidence type="ECO:0000256" key="5">
    <source>
        <dbReference type="ARBA" id="ARBA00022729"/>
    </source>
</evidence>
<evidence type="ECO:0000256" key="6">
    <source>
        <dbReference type="ARBA" id="ARBA00023026"/>
    </source>
</evidence>
<dbReference type="Pfam" id="PF22748">
    <property type="entry name" value="PexRD54_WY"/>
    <property type="match status" value="2"/>
</dbReference>
<evidence type="ECO:0000256" key="2">
    <source>
        <dbReference type="ARBA" id="ARBA00004613"/>
    </source>
</evidence>
<evidence type="ECO:0000256" key="7">
    <source>
        <dbReference type="SAM" id="SignalP"/>
    </source>
</evidence>
<feature type="domain" description="RxLR effector PexRD54 WY" evidence="8">
    <location>
        <begin position="341"/>
        <end position="382"/>
    </location>
</feature>
<evidence type="ECO:0000256" key="4">
    <source>
        <dbReference type="ARBA" id="ARBA00022525"/>
    </source>
</evidence>
<protein>
    <recommendedName>
        <fullName evidence="8">RxLR effector PexRD54 WY domain-containing protein</fullName>
    </recommendedName>
</protein>
<evidence type="ECO:0000313" key="10">
    <source>
        <dbReference type="Proteomes" id="UP000429607"/>
    </source>
</evidence>
<reference evidence="9 10" key="1">
    <citation type="submission" date="2018-09" db="EMBL/GenBank/DDBJ databases">
        <title>Genomic investigation of the strawberry pathogen Phytophthora fragariae indicates pathogenicity is determined by transcriptional variation in three key races.</title>
        <authorList>
            <person name="Adams T.M."/>
            <person name="Armitage A.D."/>
            <person name="Sobczyk M.K."/>
            <person name="Bates H.J."/>
            <person name="Dunwell J.M."/>
            <person name="Nellist C.F."/>
            <person name="Harrison R.J."/>
        </authorList>
    </citation>
    <scope>NUCLEOTIDE SEQUENCE [LARGE SCALE GENOMIC DNA]</scope>
    <source>
        <strain evidence="9 10">SCRP249</strain>
    </source>
</reference>
<evidence type="ECO:0000313" key="9">
    <source>
        <dbReference type="EMBL" id="KAE9049900.1"/>
    </source>
</evidence>
<keyword evidence="6" id="KW-0843">Virulence</keyword>
<dbReference type="Proteomes" id="UP000429607">
    <property type="component" value="Unassembled WGS sequence"/>
</dbReference>
<keyword evidence="4" id="KW-0964">Secreted</keyword>
<feature type="signal peptide" evidence="7">
    <location>
        <begin position="1"/>
        <end position="22"/>
    </location>
</feature>
<proteinExistence type="inferred from homology"/>
<evidence type="ECO:0000256" key="1">
    <source>
        <dbReference type="ARBA" id="ARBA00004340"/>
    </source>
</evidence>
<dbReference type="GO" id="GO:0005576">
    <property type="term" value="C:extracellular region"/>
    <property type="evidence" value="ECO:0007669"/>
    <property type="project" value="UniProtKB-SubCell"/>
</dbReference>
<comment type="subcellular location">
    <subcellularLocation>
        <location evidence="1">Host cell</location>
    </subcellularLocation>
    <subcellularLocation>
        <location evidence="2">Secreted</location>
    </subcellularLocation>
</comment>
<dbReference type="AlphaFoldDB" id="A0A6A3PBS4"/>
<name>A0A6A3PBS4_9STRA</name>
<dbReference type="GO" id="GO:0043657">
    <property type="term" value="C:host cell"/>
    <property type="evidence" value="ECO:0007669"/>
    <property type="project" value="UniProtKB-SubCell"/>
</dbReference>
<feature type="domain" description="RxLR effector PexRD54 WY" evidence="8">
    <location>
        <begin position="156"/>
        <end position="196"/>
    </location>
</feature>
<gene>
    <name evidence="9" type="ORF">PR001_g2883</name>
</gene>
<organism evidence="9 10">
    <name type="scientific">Phytophthora rubi</name>
    <dbReference type="NCBI Taxonomy" id="129364"/>
    <lineage>
        <taxon>Eukaryota</taxon>
        <taxon>Sar</taxon>
        <taxon>Stramenopiles</taxon>
        <taxon>Oomycota</taxon>
        <taxon>Peronosporomycetes</taxon>
        <taxon>Peronosporales</taxon>
        <taxon>Peronosporaceae</taxon>
        <taxon>Phytophthora</taxon>
    </lineage>
</organism>